<dbReference type="InterPro" id="IPR003439">
    <property type="entry name" value="ABC_transporter-like_ATP-bd"/>
</dbReference>
<dbReference type="AlphaFoldDB" id="A0A2X3J5G5"/>
<evidence type="ECO:0000313" key="4">
    <source>
        <dbReference type="Proteomes" id="UP000251197"/>
    </source>
</evidence>
<dbReference type="GO" id="GO:0016887">
    <property type="term" value="F:ATP hydrolysis activity"/>
    <property type="evidence" value="ECO:0007669"/>
    <property type="project" value="InterPro"/>
</dbReference>
<keyword evidence="3" id="KW-0067">ATP-binding</keyword>
<evidence type="ECO:0000256" key="1">
    <source>
        <dbReference type="ARBA" id="ARBA00022448"/>
    </source>
</evidence>
<protein>
    <submittedName>
        <fullName evidence="3">Maltose/maltodextrin import ATP-binding protein MalK</fullName>
        <ecNumber evidence="3">3.6.3.19</ecNumber>
    </submittedName>
</protein>
<name>A0A2X3J5G5_9ENTR</name>
<dbReference type="InterPro" id="IPR027417">
    <property type="entry name" value="P-loop_NTPase"/>
</dbReference>
<organism evidence="3 4">
    <name type="scientific">Cedecea neteri</name>
    <dbReference type="NCBI Taxonomy" id="158822"/>
    <lineage>
        <taxon>Bacteria</taxon>
        <taxon>Pseudomonadati</taxon>
        <taxon>Pseudomonadota</taxon>
        <taxon>Gammaproteobacteria</taxon>
        <taxon>Enterobacterales</taxon>
        <taxon>Enterobacteriaceae</taxon>
        <taxon>Cedecea</taxon>
    </lineage>
</organism>
<keyword evidence="1" id="KW-0813">Transport</keyword>
<accession>A0A2X3J5G5</accession>
<dbReference type="GO" id="GO:0005524">
    <property type="term" value="F:ATP binding"/>
    <property type="evidence" value="ECO:0007669"/>
    <property type="project" value="UniProtKB-KW"/>
</dbReference>
<dbReference type="PANTHER" id="PTHR42781:SF4">
    <property type="entry name" value="SPERMIDINE_PUTRESCINE IMPORT ATP-BINDING PROTEIN POTA"/>
    <property type="match status" value="1"/>
</dbReference>
<gene>
    <name evidence="3" type="primary">malK_3</name>
    <name evidence="3" type="ORF">NCTC12120_07215</name>
</gene>
<dbReference type="InterPro" id="IPR050093">
    <property type="entry name" value="ABC_SmlMolc_Importer"/>
</dbReference>
<dbReference type="PANTHER" id="PTHR42781">
    <property type="entry name" value="SPERMIDINE/PUTRESCINE IMPORT ATP-BINDING PROTEIN POTA"/>
    <property type="match status" value="1"/>
</dbReference>
<reference evidence="3 4" key="1">
    <citation type="submission" date="2018-06" db="EMBL/GenBank/DDBJ databases">
        <authorList>
            <consortium name="Pathogen Informatics"/>
            <person name="Doyle S."/>
        </authorList>
    </citation>
    <scope>NUCLEOTIDE SEQUENCE [LARGE SCALE GENOMIC DNA]</scope>
    <source>
        <strain evidence="3 4">NCTC12120</strain>
    </source>
</reference>
<evidence type="ECO:0000259" key="2">
    <source>
        <dbReference type="Pfam" id="PF00005"/>
    </source>
</evidence>
<evidence type="ECO:0000313" key="3">
    <source>
        <dbReference type="EMBL" id="SQC94097.1"/>
    </source>
</evidence>
<keyword evidence="3" id="KW-0378">Hydrolase</keyword>
<dbReference type="Gene3D" id="3.40.50.300">
    <property type="entry name" value="P-loop containing nucleotide triphosphate hydrolases"/>
    <property type="match status" value="1"/>
</dbReference>
<keyword evidence="3" id="KW-0547">Nucleotide-binding</keyword>
<dbReference type="EC" id="3.6.3.19" evidence="3"/>
<dbReference type="SUPFAM" id="SSF52540">
    <property type="entry name" value="P-loop containing nucleoside triphosphate hydrolases"/>
    <property type="match status" value="1"/>
</dbReference>
<proteinExistence type="predicted"/>
<dbReference type="Proteomes" id="UP000251197">
    <property type="component" value="Unassembled WGS sequence"/>
</dbReference>
<feature type="domain" description="ABC transporter" evidence="2">
    <location>
        <begin position="19"/>
        <end position="61"/>
    </location>
</feature>
<dbReference type="Pfam" id="PF00005">
    <property type="entry name" value="ABC_tran"/>
    <property type="match status" value="1"/>
</dbReference>
<dbReference type="EMBL" id="UAVU01000012">
    <property type="protein sequence ID" value="SQC94097.1"/>
    <property type="molecule type" value="Genomic_DNA"/>
</dbReference>
<sequence length="64" mass="6646">MAELRLDKLSKVFGEQAVVKDLSLTIPSGAFTALLGPSGCGKTTTLRIVAGLESLSGGRLWAGR</sequence>